<dbReference type="FunFam" id="3.30.40.10:FF:000925">
    <property type="entry name" value="Zinc finger protein, putative"/>
    <property type="match status" value="1"/>
</dbReference>
<feature type="region of interest" description="Disordered" evidence="6">
    <location>
        <begin position="828"/>
        <end position="884"/>
    </location>
</feature>
<keyword evidence="5" id="KW-0175">Coiled coil</keyword>
<keyword evidence="2 4" id="KW-0863">Zinc-finger</keyword>
<dbReference type="AlphaFoldDB" id="A0AAN7LKL8"/>
<organism evidence="8 9">
    <name type="scientific">Trapa natans</name>
    <name type="common">Water chestnut</name>
    <dbReference type="NCBI Taxonomy" id="22666"/>
    <lineage>
        <taxon>Eukaryota</taxon>
        <taxon>Viridiplantae</taxon>
        <taxon>Streptophyta</taxon>
        <taxon>Embryophyta</taxon>
        <taxon>Tracheophyta</taxon>
        <taxon>Spermatophyta</taxon>
        <taxon>Magnoliopsida</taxon>
        <taxon>eudicotyledons</taxon>
        <taxon>Gunneridae</taxon>
        <taxon>Pentapetalae</taxon>
        <taxon>rosids</taxon>
        <taxon>malvids</taxon>
        <taxon>Myrtales</taxon>
        <taxon>Lythraceae</taxon>
        <taxon>Trapa</taxon>
    </lineage>
</organism>
<dbReference type="CDD" id="cd00065">
    <property type="entry name" value="FYVE_like_SF"/>
    <property type="match status" value="1"/>
</dbReference>
<feature type="region of interest" description="Disordered" evidence="6">
    <location>
        <begin position="215"/>
        <end position="254"/>
    </location>
</feature>
<dbReference type="PANTHER" id="PTHR47553:SF1">
    <property type="entry name" value="RING_FYVE_PHD ZINC FINGER SUPERFAMILY PROTEIN"/>
    <property type="match status" value="1"/>
</dbReference>
<feature type="region of interest" description="Disordered" evidence="6">
    <location>
        <begin position="526"/>
        <end position="546"/>
    </location>
</feature>
<feature type="region of interest" description="Disordered" evidence="6">
    <location>
        <begin position="947"/>
        <end position="982"/>
    </location>
</feature>
<keyword evidence="3" id="KW-0862">Zinc</keyword>
<evidence type="ECO:0000313" key="8">
    <source>
        <dbReference type="EMBL" id="KAK4786654.1"/>
    </source>
</evidence>
<evidence type="ECO:0000256" key="2">
    <source>
        <dbReference type="ARBA" id="ARBA00022771"/>
    </source>
</evidence>
<feature type="compositionally biased region" description="Polar residues" evidence="6">
    <location>
        <begin position="117"/>
        <end position="127"/>
    </location>
</feature>
<dbReference type="PROSITE" id="PS50178">
    <property type="entry name" value="ZF_FYVE"/>
    <property type="match status" value="1"/>
</dbReference>
<evidence type="ECO:0000313" key="9">
    <source>
        <dbReference type="Proteomes" id="UP001346149"/>
    </source>
</evidence>
<feature type="compositionally biased region" description="Low complexity" evidence="6">
    <location>
        <begin position="838"/>
        <end position="847"/>
    </location>
</feature>
<gene>
    <name evidence="8" type="ORF">SAY86_010487</name>
</gene>
<feature type="region of interest" description="Disordered" evidence="6">
    <location>
        <begin position="718"/>
        <end position="796"/>
    </location>
</feature>
<dbReference type="InterPro" id="IPR011011">
    <property type="entry name" value="Znf_FYVE_PHD"/>
</dbReference>
<dbReference type="InterPro" id="IPR017455">
    <property type="entry name" value="Znf_FYVE-rel"/>
</dbReference>
<dbReference type="InterPro" id="IPR013083">
    <property type="entry name" value="Znf_RING/FYVE/PHD"/>
</dbReference>
<dbReference type="SMART" id="SM00028">
    <property type="entry name" value="TPR"/>
    <property type="match status" value="6"/>
</dbReference>
<name>A0AAN7LKL8_TRANT</name>
<protein>
    <recommendedName>
        <fullName evidence="7">FYVE-type domain-containing protein</fullName>
    </recommendedName>
</protein>
<dbReference type="SMART" id="SM00064">
    <property type="entry name" value="FYVE"/>
    <property type="match status" value="1"/>
</dbReference>
<evidence type="ECO:0000256" key="1">
    <source>
        <dbReference type="ARBA" id="ARBA00022723"/>
    </source>
</evidence>
<reference evidence="8 9" key="1">
    <citation type="journal article" date="2023" name="Hortic Res">
        <title>Pangenome of water caltrop reveals structural variations and asymmetric subgenome divergence after allopolyploidization.</title>
        <authorList>
            <person name="Zhang X."/>
            <person name="Chen Y."/>
            <person name="Wang L."/>
            <person name="Yuan Y."/>
            <person name="Fang M."/>
            <person name="Shi L."/>
            <person name="Lu R."/>
            <person name="Comes H.P."/>
            <person name="Ma Y."/>
            <person name="Chen Y."/>
            <person name="Huang G."/>
            <person name="Zhou Y."/>
            <person name="Zheng Z."/>
            <person name="Qiu Y."/>
        </authorList>
    </citation>
    <scope>NUCLEOTIDE SEQUENCE [LARGE SCALE GENOMIC DNA]</scope>
    <source>
        <strain evidence="8">F231</strain>
    </source>
</reference>
<evidence type="ECO:0000256" key="6">
    <source>
        <dbReference type="SAM" id="MobiDB-lite"/>
    </source>
</evidence>
<feature type="compositionally biased region" description="Polar residues" evidence="6">
    <location>
        <begin position="750"/>
        <end position="759"/>
    </location>
</feature>
<dbReference type="GO" id="GO:0008270">
    <property type="term" value="F:zinc ion binding"/>
    <property type="evidence" value="ECO:0007669"/>
    <property type="project" value="UniProtKB-KW"/>
</dbReference>
<dbReference type="Pfam" id="PF01363">
    <property type="entry name" value="FYVE"/>
    <property type="match status" value="1"/>
</dbReference>
<proteinExistence type="predicted"/>
<evidence type="ECO:0000259" key="7">
    <source>
        <dbReference type="PROSITE" id="PS50178"/>
    </source>
</evidence>
<dbReference type="InterPro" id="IPR000306">
    <property type="entry name" value="Znf_FYVE"/>
</dbReference>
<dbReference type="Proteomes" id="UP001346149">
    <property type="component" value="Unassembled WGS sequence"/>
</dbReference>
<evidence type="ECO:0000256" key="3">
    <source>
        <dbReference type="ARBA" id="ARBA00022833"/>
    </source>
</evidence>
<keyword evidence="9" id="KW-1185">Reference proteome</keyword>
<feature type="region of interest" description="Disordered" evidence="6">
    <location>
        <begin position="420"/>
        <end position="474"/>
    </location>
</feature>
<dbReference type="InterPro" id="IPR019734">
    <property type="entry name" value="TPR_rpt"/>
</dbReference>
<dbReference type="EMBL" id="JAXQNO010000012">
    <property type="protein sequence ID" value="KAK4786654.1"/>
    <property type="molecule type" value="Genomic_DNA"/>
</dbReference>
<keyword evidence="1" id="KW-0479">Metal-binding</keyword>
<feature type="compositionally biased region" description="Basic and acidic residues" evidence="6">
    <location>
        <begin position="760"/>
        <end position="782"/>
    </location>
</feature>
<comment type="caution">
    <text evidence="8">The sequence shown here is derived from an EMBL/GenBank/DDBJ whole genome shotgun (WGS) entry which is preliminary data.</text>
</comment>
<feature type="compositionally biased region" description="Basic and acidic residues" evidence="6">
    <location>
        <begin position="460"/>
        <end position="474"/>
    </location>
</feature>
<feature type="domain" description="FYVE-type" evidence="7">
    <location>
        <begin position="19"/>
        <end position="78"/>
    </location>
</feature>
<feature type="coiled-coil region" evidence="5">
    <location>
        <begin position="598"/>
        <end position="644"/>
    </location>
</feature>
<dbReference type="SUPFAM" id="SSF57903">
    <property type="entry name" value="FYVE/PHD zinc finger"/>
    <property type="match status" value="1"/>
</dbReference>
<dbReference type="Gene3D" id="3.30.40.10">
    <property type="entry name" value="Zinc/RING finger domain, C3HC4 (zinc finger)"/>
    <property type="match status" value="1"/>
</dbReference>
<feature type="coiled-coil region" evidence="5">
    <location>
        <begin position="319"/>
        <end position="349"/>
    </location>
</feature>
<feature type="region of interest" description="Disordered" evidence="6">
    <location>
        <begin position="117"/>
        <end position="161"/>
    </location>
</feature>
<accession>A0AAN7LKL8</accession>
<feature type="compositionally biased region" description="Acidic residues" evidence="6">
    <location>
        <begin position="534"/>
        <end position="544"/>
    </location>
</feature>
<evidence type="ECO:0000256" key="5">
    <source>
        <dbReference type="SAM" id="Coils"/>
    </source>
</evidence>
<sequence length="1026" mass="113657">MLEKIGLPAKPSVRGGNWVVDASHCQGCSSQFTFINRKHHCRRCGGLFCNSCTQQRMVLRGQGDSPVRICDPCKKLEEAARFELRHGHRNRARTSSSRSAFKNEDEVLDKILASDVKGSSSRSSFPSQADPGLDRTASAGDFTDCSSSNALNDMASSTPEELRQQALDEKKKYRLLKGQGKPEEALKAFKRGKDLERQADALEIYLRKNRKKAALPVGSMGENPIPDSNVTGDGSKKTRLKNQSRGSNDTGKDDLMSELKQLGWSDMDLQNEGHKSGNMSVEGELSALIGEVSNKSNISEVNRGIGRTEITAHKRKALMLKREGKLAEAKEELKKAKLLEKQAEEQELLAGVDDSLDDEFSDLLRSMDENKQENISSGHEHSQFDKFLSVGDIDNIGGDLNLDVTEEDMKDPDLTAALKSLGWEEESNRTRDFASDIQFSQENQAPKVRNESSSSAIQRSSEHVVQKPRRSKAEMQRELLGLKRKALSLRREGKSEEAEEMLKAAKDLENEISELDAMKNKTVKIDSPAKGSVEEVEEVTENDLQDPSLLGMLKDLGWKDEEQHEATKQQYSLHSTRTDLSEISKPLSEAAVMVPRNKTNIQRELLGLKRKALDLRRKGEIEEAEEVLRKAKVLEAEMEELEIGPKEHQSIVSEGSESKRLKSAAADIISLDAVEFAAKPVGTVQERLQSIRNAKTSKKELSEAGSITQANAAVDMMDLLTGDDGGRIPQVLNQKQPDGVDFSHPHSLGPSGQNISVKSSPEKDTYTEKRPQGIEKEQEPAHQKTPSSLRQEILEHKKRAVALKREGRISEAKEELKLAKLLEKNLEEEKPHLQLSISTPSSSTVPSVREEHEPPTSASKPLSGRERFKIQQESLGHKRQALKLRKEGRIQEADAEFELAKALEAQLEGSGSDASGKSSEGIDDVVVEDLLDPELLSALRAIGIEDTGGTVTLSPDKPKPEPVRIHAGRNDSTSNLNKERTKLEEEIRVEKVKALNLKRSGKQAEAIDALRHAKLLEKKLNSLTSQ</sequence>
<dbReference type="PANTHER" id="PTHR47553">
    <property type="entry name" value="MYOSIN-11"/>
    <property type="match status" value="1"/>
</dbReference>
<evidence type="ECO:0000256" key="4">
    <source>
        <dbReference type="PROSITE-ProRule" id="PRU00091"/>
    </source>
</evidence>
<feature type="compositionally biased region" description="Polar residues" evidence="6">
    <location>
        <begin position="144"/>
        <end position="159"/>
    </location>
</feature>